<reference evidence="1 2" key="1">
    <citation type="submission" date="2015-12" db="EMBL/GenBank/DDBJ databases">
        <title>Genome sequence of Aneurinibacillus soli.</title>
        <authorList>
            <person name="Lee J.S."/>
            <person name="Lee K.C."/>
            <person name="Kim K.K."/>
            <person name="Lee B.W."/>
        </authorList>
    </citation>
    <scope>NUCLEOTIDE SEQUENCE [LARGE SCALE GENOMIC DNA]</scope>
    <source>
        <strain evidence="1 2">CB4</strain>
    </source>
</reference>
<dbReference type="AlphaFoldDB" id="A0A0U5BAH7"/>
<protein>
    <submittedName>
        <fullName evidence="1">Uncharacterized protein</fullName>
    </submittedName>
</protein>
<keyword evidence="2" id="KW-1185">Reference proteome</keyword>
<evidence type="ECO:0000313" key="1">
    <source>
        <dbReference type="EMBL" id="BAU27900.1"/>
    </source>
</evidence>
<gene>
    <name evidence="1" type="ORF">CB4_02074</name>
</gene>
<proteinExistence type="predicted"/>
<dbReference type="Proteomes" id="UP000217696">
    <property type="component" value="Chromosome"/>
</dbReference>
<dbReference type="RefSeq" id="WP_096465602.1">
    <property type="nucleotide sequence ID" value="NZ_AP017312.1"/>
</dbReference>
<name>A0A0U5BAH7_9BACL</name>
<organism evidence="1 2">
    <name type="scientific">Aneurinibacillus soli</name>
    <dbReference type="NCBI Taxonomy" id="1500254"/>
    <lineage>
        <taxon>Bacteria</taxon>
        <taxon>Bacillati</taxon>
        <taxon>Bacillota</taxon>
        <taxon>Bacilli</taxon>
        <taxon>Bacillales</taxon>
        <taxon>Paenibacillaceae</taxon>
        <taxon>Aneurinibacillus group</taxon>
        <taxon>Aneurinibacillus</taxon>
    </lineage>
</organism>
<evidence type="ECO:0000313" key="2">
    <source>
        <dbReference type="Proteomes" id="UP000217696"/>
    </source>
</evidence>
<accession>A0A0U5BAH7</accession>
<sequence>MQDPRTCDNCWWICENTNQCLFLEELQQLQKTPKQAVCWGWRPIEVEARHAYLASYGREVDRIGRLPAWTEHL</sequence>
<dbReference type="KEGG" id="asoc:CB4_02074"/>
<dbReference type="EMBL" id="AP017312">
    <property type="protein sequence ID" value="BAU27900.1"/>
    <property type="molecule type" value="Genomic_DNA"/>
</dbReference>
<dbReference type="OrthoDB" id="2680588at2"/>